<comment type="caution">
    <text evidence="8">The sequence shown here is derived from an EMBL/GenBank/DDBJ whole genome shotgun (WGS) entry which is preliminary data.</text>
</comment>
<dbReference type="AlphaFoldDB" id="A0AAW2X8B1"/>
<feature type="transmembrane region" description="Helical" evidence="7">
    <location>
        <begin position="409"/>
        <end position="433"/>
    </location>
</feature>
<reference evidence="8" key="1">
    <citation type="submission" date="2020-06" db="EMBL/GenBank/DDBJ databases">
        <authorList>
            <person name="Li T."/>
            <person name="Hu X."/>
            <person name="Zhang T."/>
            <person name="Song X."/>
            <person name="Zhang H."/>
            <person name="Dai N."/>
            <person name="Sheng W."/>
            <person name="Hou X."/>
            <person name="Wei L."/>
        </authorList>
    </citation>
    <scope>NUCLEOTIDE SEQUENCE</scope>
    <source>
        <strain evidence="8">KEN1</strain>
        <tissue evidence="8">Leaf</tissue>
    </source>
</reference>
<dbReference type="GO" id="GO:0022857">
    <property type="term" value="F:transmembrane transporter activity"/>
    <property type="evidence" value="ECO:0007669"/>
    <property type="project" value="InterPro"/>
</dbReference>
<comment type="similarity">
    <text evidence="6">Belongs to the major facilitator superfamily. Phosphate:H(+) symporter (TC 2.A.1.9) family.</text>
</comment>
<keyword evidence="5 7" id="KW-0472">Membrane</keyword>
<feature type="transmembrane region" description="Helical" evidence="7">
    <location>
        <begin position="367"/>
        <end position="388"/>
    </location>
</feature>
<dbReference type="Pfam" id="PF00854">
    <property type="entry name" value="PTR2"/>
    <property type="match status" value="1"/>
</dbReference>
<dbReference type="Gene3D" id="1.20.1250.20">
    <property type="entry name" value="MFS general substrate transporter like domains"/>
    <property type="match status" value="1"/>
</dbReference>
<dbReference type="GO" id="GO:0006857">
    <property type="term" value="P:oligopeptide transport"/>
    <property type="evidence" value="ECO:0007669"/>
    <property type="project" value="InterPro"/>
</dbReference>
<feature type="transmembrane region" description="Helical" evidence="7">
    <location>
        <begin position="180"/>
        <end position="199"/>
    </location>
</feature>
<dbReference type="GO" id="GO:0016020">
    <property type="term" value="C:membrane"/>
    <property type="evidence" value="ECO:0007669"/>
    <property type="project" value="UniProtKB-SubCell"/>
</dbReference>
<dbReference type="InterPro" id="IPR000109">
    <property type="entry name" value="POT_fam"/>
</dbReference>
<comment type="subcellular location">
    <subcellularLocation>
        <location evidence="1">Membrane</location>
        <topology evidence="1">Multi-pass membrane protein</topology>
    </subcellularLocation>
</comment>
<dbReference type="PROSITE" id="PS01022">
    <property type="entry name" value="PTR2_1"/>
    <property type="match status" value="1"/>
</dbReference>
<accession>A0AAW2X8B1</accession>
<protein>
    <submittedName>
        <fullName evidence="8">Protein NRT1/ PTR FAMILY 8.1</fullName>
    </submittedName>
</protein>
<name>A0AAW2X8B1_9LAMI</name>
<gene>
    <name evidence="8" type="ORF">Slati_1392500</name>
</gene>
<feature type="transmembrane region" description="Helical" evidence="7">
    <location>
        <begin position="205"/>
        <end position="224"/>
    </location>
</feature>
<feature type="transmembrane region" description="Helical" evidence="7">
    <location>
        <begin position="486"/>
        <end position="511"/>
    </location>
</feature>
<dbReference type="EMBL" id="JACGWN010000005">
    <property type="protein sequence ID" value="KAL0448361.1"/>
    <property type="molecule type" value="Genomic_DNA"/>
</dbReference>
<evidence type="ECO:0000256" key="5">
    <source>
        <dbReference type="ARBA" id="ARBA00023136"/>
    </source>
</evidence>
<keyword evidence="3 7" id="KW-0812">Transmembrane</keyword>
<sequence length="560" mass="62484">MEVIGDEDMYAKDGTLDCRNNPANKKKTGAWKTCPFILAYYGMSSNLLLYYTSQLNQHSATASRNLSNWLGTCYILPLVGAFLADAYLGRYWTIASFSVIYVLGMTLLALSASVPGLRPTCYKKDECYATDSQTAVFSVALYLVALGSGGMKPCVSSYGADQFDDADEVEKGHKSSFFNWLYFSTNIGVLIDCSIPVLIQVNIGWGWRYGVSAMAMAIAVVFFFSGARVYRYQKSGGNPLTRLCQVLVASLRKYRVEVPGDESILYEAADVEATIVGSRKLDHTNQFRFLDKAAVEKESDHSRGSVNPWRLCTVTQVEELKWIIRLLPVLATGIIFNTVFGQMSNLFLLQAEYMDTRLGLSNFKIPVASLAIFNPISVIFWVPIYDRFIIPVTRKFTGHKNGLTQLQRIGTGLFISVFGMISAGVLEMFRLGIVRRQNSYKVMEAPISVFWQVPQHVIVGCAEVFTNIGQLEFFYEQAPDSMRSLYAALSLTTTALGNYLSSLLVAIVMAISTRNGRPGWIPDNLNYGHLHYFFLLLAVLSVLNLGVFIVVAKRYSYNKQ</sequence>
<dbReference type="SUPFAM" id="SSF103473">
    <property type="entry name" value="MFS general substrate transporter"/>
    <property type="match status" value="1"/>
</dbReference>
<feature type="transmembrane region" description="Helical" evidence="7">
    <location>
        <begin position="69"/>
        <end position="88"/>
    </location>
</feature>
<feature type="transmembrane region" description="Helical" evidence="7">
    <location>
        <begin position="531"/>
        <end position="552"/>
    </location>
</feature>
<dbReference type="PANTHER" id="PTHR11654">
    <property type="entry name" value="OLIGOPEPTIDE TRANSPORTER-RELATED"/>
    <property type="match status" value="1"/>
</dbReference>
<proteinExistence type="inferred from homology"/>
<evidence type="ECO:0000256" key="1">
    <source>
        <dbReference type="ARBA" id="ARBA00004141"/>
    </source>
</evidence>
<feature type="transmembrane region" description="Helical" evidence="7">
    <location>
        <begin position="94"/>
        <end position="114"/>
    </location>
</feature>
<organism evidence="8">
    <name type="scientific">Sesamum latifolium</name>
    <dbReference type="NCBI Taxonomy" id="2727402"/>
    <lineage>
        <taxon>Eukaryota</taxon>
        <taxon>Viridiplantae</taxon>
        <taxon>Streptophyta</taxon>
        <taxon>Embryophyta</taxon>
        <taxon>Tracheophyta</taxon>
        <taxon>Spermatophyta</taxon>
        <taxon>Magnoliopsida</taxon>
        <taxon>eudicotyledons</taxon>
        <taxon>Gunneridae</taxon>
        <taxon>Pentapetalae</taxon>
        <taxon>asterids</taxon>
        <taxon>lamiids</taxon>
        <taxon>Lamiales</taxon>
        <taxon>Pedaliaceae</taxon>
        <taxon>Sesamum</taxon>
    </lineage>
</organism>
<evidence type="ECO:0000256" key="4">
    <source>
        <dbReference type="ARBA" id="ARBA00022989"/>
    </source>
</evidence>
<evidence type="ECO:0000256" key="2">
    <source>
        <dbReference type="ARBA" id="ARBA00005982"/>
    </source>
</evidence>
<keyword evidence="4 7" id="KW-1133">Transmembrane helix</keyword>
<evidence type="ECO:0000256" key="6">
    <source>
        <dbReference type="ARBA" id="ARBA00044504"/>
    </source>
</evidence>
<evidence type="ECO:0000313" key="8">
    <source>
        <dbReference type="EMBL" id="KAL0448361.1"/>
    </source>
</evidence>
<dbReference type="InterPro" id="IPR018456">
    <property type="entry name" value="PTR2_symporter_CS"/>
</dbReference>
<reference evidence="8" key="2">
    <citation type="journal article" date="2024" name="Plant">
        <title>Genomic evolution and insights into agronomic trait innovations of Sesamum species.</title>
        <authorList>
            <person name="Miao H."/>
            <person name="Wang L."/>
            <person name="Qu L."/>
            <person name="Liu H."/>
            <person name="Sun Y."/>
            <person name="Le M."/>
            <person name="Wang Q."/>
            <person name="Wei S."/>
            <person name="Zheng Y."/>
            <person name="Lin W."/>
            <person name="Duan Y."/>
            <person name="Cao H."/>
            <person name="Xiong S."/>
            <person name="Wang X."/>
            <person name="Wei L."/>
            <person name="Li C."/>
            <person name="Ma Q."/>
            <person name="Ju M."/>
            <person name="Zhao R."/>
            <person name="Li G."/>
            <person name="Mu C."/>
            <person name="Tian Q."/>
            <person name="Mei H."/>
            <person name="Zhang T."/>
            <person name="Gao T."/>
            <person name="Zhang H."/>
        </authorList>
    </citation>
    <scope>NUCLEOTIDE SEQUENCE</scope>
    <source>
        <strain evidence="8">KEN1</strain>
    </source>
</reference>
<evidence type="ECO:0000256" key="7">
    <source>
        <dbReference type="SAM" id="Phobius"/>
    </source>
</evidence>
<comment type="similarity">
    <text evidence="2">Belongs to the major facilitator superfamily. Proton-dependent oligopeptide transporter (POT/PTR) (TC 2.A.17) family.</text>
</comment>
<evidence type="ECO:0000256" key="3">
    <source>
        <dbReference type="ARBA" id="ARBA00022692"/>
    </source>
</evidence>
<dbReference type="InterPro" id="IPR036259">
    <property type="entry name" value="MFS_trans_sf"/>
</dbReference>
<feature type="transmembrane region" description="Helical" evidence="7">
    <location>
        <begin position="29"/>
        <end position="49"/>
    </location>
</feature>